<name>A0A8T3B5U2_DENNO</name>
<proteinExistence type="predicted"/>
<reference evidence="1" key="1">
    <citation type="journal article" date="2022" name="Front. Genet.">
        <title>Chromosome-Scale Assembly of the Dendrobium nobile Genome Provides Insights Into the Molecular Mechanism of the Biosynthesis of the Medicinal Active Ingredient of Dendrobium.</title>
        <authorList>
            <person name="Xu Q."/>
            <person name="Niu S.-C."/>
            <person name="Li K.-L."/>
            <person name="Zheng P.-J."/>
            <person name="Zhang X.-J."/>
            <person name="Jia Y."/>
            <person name="Liu Y."/>
            <person name="Niu Y.-X."/>
            <person name="Yu L.-H."/>
            <person name="Chen D.-F."/>
            <person name="Zhang G.-Q."/>
        </authorList>
    </citation>
    <scope>NUCLEOTIDE SEQUENCE</scope>
    <source>
        <tissue evidence="1">Leaf</tissue>
    </source>
</reference>
<keyword evidence="2" id="KW-1185">Reference proteome</keyword>
<dbReference type="EMBL" id="JAGYWB010000011">
    <property type="protein sequence ID" value="KAI0504003.1"/>
    <property type="molecule type" value="Genomic_DNA"/>
</dbReference>
<sequence>MFNLLGLCANCLILYVNFMKNFSLDKLAVHFEYLWHSDHNDVIRFAIGHVLGSIPYHFSRFVYQFLDGFSFGKLIVHFSY</sequence>
<organism evidence="1 2">
    <name type="scientific">Dendrobium nobile</name>
    <name type="common">Orchid</name>
    <dbReference type="NCBI Taxonomy" id="94219"/>
    <lineage>
        <taxon>Eukaryota</taxon>
        <taxon>Viridiplantae</taxon>
        <taxon>Streptophyta</taxon>
        <taxon>Embryophyta</taxon>
        <taxon>Tracheophyta</taxon>
        <taxon>Spermatophyta</taxon>
        <taxon>Magnoliopsida</taxon>
        <taxon>Liliopsida</taxon>
        <taxon>Asparagales</taxon>
        <taxon>Orchidaceae</taxon>
        <taxon>Epidendroideae</taxon>
        <taxon>Malaxideae</taxon>
        <taxon>Dendrobiinae</taxon>
        <taxon>Dendrobium</taxon>
    </lineage>
</organism>
<protein>
    <submittedName>
        <fullName evidence="1">Uncharacterized protein</fullName>
    </submittedName>
</protein>
<evidence type="ECO:0000313" key="2">
    <source>
        <dbReference type="Proteomes" id="UP000829196"/>
    </source>
</evidence>
<dbReference type="Proteomes" id="UP000829196">
    <property type="component" value="Unassembled WGS sequence"/>
</dbReference>
<gene>
    <name evidence="1" type="ORF">KFK09_014950</name>
</gene>
<comment type="caution">
    <text evidence="1">The sequence shown here is derived from an EMBL/GenBank/DDBJ whole genome shotgun (WGS) entry which is preliminary data.</text>
</comment>
<dbReference type="AlphaFoldDB" id="A0A8T3B5U2"/>
<evidence type="ECO:0000313" key="1">
    <source>
        <dbReference type="EMBL" id="KAI0504003.1"/>
    </source>
</evidence>
<accession>A0A8T3B5U2</accession>